<accession>A0A371FXA6</accession>
<organism evidence="1 2">
    <name type="scientific">Mucuna pruriens</name>
    <name type="common">Velvet bean</name>
    <name type="synonym">Dolichos pruriens</name>
    <dbReference type="NCBI Taxonomy" id="157652"/>
    <lineage>
        <taxon>Eukaryota</taxon>
        <taxon>Viridiplantae</taxon>
        <taxon>Streptophyta</taxon>
        <taxon>Embryophyta</taxon>
        <taxon>Tracheophyta</taxon>
        <taxon>Spermatophyta</taxon>
        <taxon>Magnoliopsida</taxon>
        <taxon>eudicotyledons</taxon>
        <taxon>Gunneridae</taxon>
        <taxon>Pentapetalae</taxon>
        <taxon>rosids</taxon>
        <taxon>fabids</taxon>
        <taxon>Fabales</taxon>
        <taxon>Fabaceae</taxon>
        <taxon>Papilionoideae</taxon>
        <taxon>50 kb inversion clade</taxon>
        <taxon>NPAAA clade</taxon>
        <taxon>indigoferoid/millettioid clade</taxon>
        <taxon>Phaseoleae</taxon>
        <taxon>Mucuna</taxon>
    </lineage>
</organism>
<dbReference type="OrthoDB" id="1746033at2759"/>
<name>A0A371FXA6_MUCPR</name>
<dbReference type="AlphaFoldDB" id="A0A371FXA6"/>
<keyword evidence="2" id="KW-1185">Reference proteome</keyword>
<dbReference type="Proteomes" id="UP000257109">
    <property type="component" value="Unassembled WGS sequence"/>
</dbReference>
<evidence type="ECO:0000313" key="2">
    <source>
        <dbReference type="Proteomes" id="UP000257109"/>
    </source>
</evidence>
<evidence type="ECO:0000313" key="1">
    <source>
        <dbReference type="EMBL" id="RDX82955.1"/>
    </source>
</evidence>
<gene>
    <name evidence="1" type="ORF">CR513_36200</name>
</gene>
<protein>
    <submittedName>
        <fullName evidence="1">Uncharacterized protein</fullName>
    </submittedName>
</protein>
<feature type="non-terminal residue" evidence="1">
    <location>
        <position position="1"/>
    </location>
</feature>
<comment type="caution">
    <text evidence="1">The sequence shown here is derived from an EMBL/GenBank/DDBJ whole genome shotgun (WGS) entry which is preliminary data.</text>
</comment>
<dbReference type="EMBL" id="QJKJ01007504">
    <property type="protein sequence ID" value="RDX82955.1"/>
    <property type="molecule type" value="Genomic_DNA"/>
</dbReference>
<reference evidence="1" key="1">
    <citation type="submission" date="2018-05" db="EMBL/GenBank/DDBJ databases">
        <title>Draft genome of Mucuna pruriens seed.</title>
        <authorList>
            <person name="Nnadi N.E."/>
            <person name="Vos R."/>
            <person name="Hasami M.H."/>
            <person name="Devisetty U.K."/>
            <person name="Aguiy J.C."/>
        </authorList>
    </citation>
    <scope>NUCLEOTIDE SEQUENCE [LARGE SCALE GENOMIC DNA]</scope>
    <source>
        <strain evidence="1">JCA_2017</strain>
    </source>
</reference>
<proteinExistence type="predicted"/>
<sequence length="123" mass="14637">MWVNQTTSNKENVVEHPSTSQIDQDIQAFNKQEMDHLQALLFLITCEFCPWPWHFHGFFESYHEDKVIILGPNELPNLVGHFRLDDRNYLQWAQYIRTTLKSGPPRDDPKFEARNDEDFLIMT</sequence>